<dbReference type="Proteomes" id="UP000717585">
    <property type="component" value="Unassembled WGS sequence"/>
</dbReference>
<reference evidence="3" key="1">
    <citation type="submission" date="2021-05" db="EMBL/GenBank/DDBJ databases">
        <title>A free-living protist that lacks canonical eukaryotic 1 DNA replication and segregation systems.</title>
        <authorList>
            <person name="Salas-Leiva D.E."/>
            <person name="Tromer E.C."/>
            <person name="Curtis B.A."/>
            <person name="Jerlstrom-Hultqvist J."/>
            <person name="Kolisko M."/>
            <person name="Yi Z."/>
            <person name="Salas-Leiva J.S."/>
            <person name="Gallot-Lavallee L."/>
            <person name="Kops G.J.P.L."/>
            <person name="Archibald J.M."/>
            <person name="Simpson A.G.B."/>
            <person name="Roger A.J."/>
        </authorList>
    </citation>
    <scope>NUCLEOTIDE SEQUENCE</scope>
    <source>
        <strain evidence="3">BICM</strain>
    </source>
</reference>
<feature type="signal peptide" evidence="2">
    <location>
        <begin position="1"/>
        <end position="17"/>
    </location>
</feature>
<feature type="region of interest" description="Disordered" evidence="1">
    <location>
        <begin position="55"/>
        <end position="121"/>
    </location>
</feature>
<evidence type="ECO:0000313" key="3">
    <source>
        <dbReference type="EMBL" id="KAG9390178.1"/>
    </source>
</evidence>
<name>A0A8J6APX4_9EUKA</name>
<gene>
    <name evidence="3" type="ORF">J8273_8218</name>
</gene>
<comment type="caution">
    <text evidence="3">The sequence shown here is derived from an EMBL/GenBank/DDBJ whole genome shotgun (WGS) entry which is preliminary data.</text>
</comment>
<keyword evidence="4" id="KW-1185">Reference proteome</keyword>
<evidence type="ECO:0000256" key="2">
    <source>
        <dbReference type="SAM" id="SignalP"/>
    </source>
</evidence>
<feature type="compositionally biased region" description="Acidic residues" evidence="1">
    <location>
        <begin position="110"/>
        <end position="120"/>
    </location>
</feature>
<feature type="compositionally biased region" description="Acidic residues" evidence="1">
    <location>
        <begin position="70"/>
        <end position="82"/>
    </location>
</feature>
<dbReference type="AlphaFoldDB" id="A0A8J6APX4"/>
<organism evidence="3 4">
    <name type="scientific">Carpediemonas membranifera</name>
    <dbReference type="NCBI Taxonomy" id="201153"/>
    <lineage>
        <taxon>Eukaryota</taxon>
        <taxon>Metamonada</taxon>
        <taxon>Carpediemonas-like organisms</taxon>
        <taxon>Carpediemonas</taxon>
    </lineage>
</organism>
<sequence>MLALIAISALAFFIALGFTGLNDDAMRRAMWNCIPVLPDAVRSLQATLRSLRATKKQISKTNDSKMVTAEEPEPSQPEEDIQAETPSSDADDEPKEEEQEDLADVISPEVDTEVLDEEDTERQAEFNAQLLDTLLVAEQCAASLTAAARVRQQTAREAMPEATPALAQDELSAASRRAVELDDSGPAAMEQGLADTDYHPDFVRTYLSRVDRTQLSQVYESIAKIVAALPDSEKALRLAIAAFRATPRHTPPAALNGLFHALPVRKKADSPSVADYHDEVDAIDAALTIYEYLYPIKASLTLNQISALSGGRMPEADLDTMMAAIATHSNKTPQDTIRLIVSAAGGKTFFGHTLPHTLLALLLAYHDAEKSTAAVTLLRHLLSMGKDKLSFAVQAHARLPDLKSHDAGSAKTLVSALAVRLLLPTTTGPVVAWDPALGVLGAVSEVAPPHVLTQGDRVGTYWIQLASTLGEMKELDVKARISVVVGIEDSEDKIVISNVSLEDLGWVGRLSQIFPTFSVHSLAGIRSFPDIMQLLSAALQTDTAVDVTSLTEFVHEKFLPAYGDMIELYQVAFKSVLTLALWDGHPAAYRQEMLNLSAHSKDLDSLVLLFDARYGLVQNRVYRRISDSLLANGDQLPGAALLSVAKGVFQADAGLWCPDVIALASKLVCDELTR</sequence>
<accession>A0A8J6APX4</accession>
<feature type="compositionally biased region" description="Acidic residues" evidence="1">
    <location>
        <begin position="89"/>
        <end position="103"/>
    </location>
</feature>
<proteinExistence type="predicted"/>
<keyword evidence="2" id="KW-0732">Signal</keyword>
<protein>
    <submittedName>
        <fullName evidence="3">Uncharacterized protein</fullName>
    </submittedName>
</protein>
<evidence type="ECO:0000313" key="4">
    <source>
        <dbReference type="Proteomes" id="UP000717585"/>
    </source>
</evidence>
<dbReference type="EMBL" id="JAHDYR010000066">
    <property type="protein sequence ID" value="KAG9390178.1"/>
    <property type="molecule type" value="Genomic_DNA"/>
</dbReference>
<evidence type="ECO:0000256" key="1">
    <source>
        <dbReference type="SAM" id="MobiDB-lite"/>
    </source>
</evidence>
<feature type="chain" id="PRO_5035226692" evidence="2">
    <location>
        <begin position="18"/>
        <end position="674"/>
    </location>
</feature>